<dbReference type="GeneID" id="110246823"/>
<evidence type="ECO:0000313" key="4">
    <source>
        <dbReference type="Proteomes" id="UP000887567"/>
    </source>
</evidence>
<dbReference type="OrthoDB" id="41532at2759"/>
<dbReference type="Gene3D" id="3.40.630.30">
    <property type="match status" value="1"/>
</dbReference>
<proteinExistence type="predicted"/>
<dbReference type="PANTHER" id="PTHR13947">
    <property type="entry name" value="GNAT FAMILY N-ACETYLTRANSFERASE"/>
    <property type="match status" value="1"/>
</dbReference>
<evidence type="ECO:0000313" key="3">
    <source>
        <dbReference type="EnsemblMetazoa" id="XP_020908861.1"/>
    </source>
</evidence>
<evidence type="ECO:0000259" key="2">
    <source>
        <dbReference type="PROSITE" id="PS51186"/>
    </source>
</evidence>
<dbReference type="PANTHER" id="PTHR13947:SF58">
    <property type="entry name" value="8B (PUTATIVE,_PSEUDO-RELATED"/>
    <property type="match status" value="1"/>
</dbReference>
<dbReference type="InterPro" id="IPR016181">
    <property type="entry name" value="Acyl_CoA_acyltransferase"/>
</dbReference>
<name>A0A913XS63_EXADI</name>
<dbReference type="InterPro" id="IPR050769">
    <property type="entry name" value="NAT_camello-type"/>
</dbReference>
<dbReference type="InterPro" id="IPR000182">
    <property type="entry name" value="GNAT_dom"/>
</dbReference>
<dbReference type="GO" id="GO:0008080">
    <property type="term" value="F:N-acetyltransferase activity"/>
    <property type="evidence" value="ECO:0007669"/>
    <property type="project" value="InterPro"/>
</dbReference>
<organism evidence="3 4">
    <name type="scientific">Exaiptasia diaphana</name>
    <name type="common">Tropical sea anemone</name>
    <name type="synonym">Aiptasia pulchella</name>
    <dbReference type="NCBI Taxonomy" id="2652724"/>
    <lineage>
        <taxon>Eukaryota</taxon>
        <taxon>Metazoa</taxon>
        <taxon>Cnidaria</taxon>
        <taxon>Anthozoa</taxon>
        <taxon>Hexacorallia</taxon>
        <taxon>Actiniaria</taxon>
        <taxon>Aiptasiidae</taxon>
        <taxon>Exaiptasia</taxon>
    </lineage>
</organism>
<dbReference type="EnsemblMetazoa" id="XM_021053202.2">
    <property type="protein sequence ID" value="XP_020908861.1"/>
    <property type="gene ID" value="LOC110246823"/>
</dbReference>
<keyword evidence="1" id="KW-0808">Transferase</keyword>
<dbReference type="OMA" id="VGTTCAW"/>
<dbReference type="AlphaFoldDB" id="A0A913XS63"/>
<keyword evidence="4" id="KW-1185">Reference proteome</keyword>
<dbReference type="KEGG" id="epa:110246823"/>
<dbReference type="Proteomes" id="UP000887567">
    <property type="component" value="Unplaced"/>
</dbReference>
<dbReference type="SUPFAM" id="SSF55729">
    <property type="entry name" value="Acyl-CoA N-acyltransferases (Nat)"/>
    <property type="match status" value="1"/>
</dbReference>
<dbReference type="RefSeq" id="XP_020908861.1">
    <property type="nucleotide sequence ID" value="XM_021053202.2"/>
</dbReference>
<evidence type="ECO:0000256" key="1">
    <source>
        <dbReference type="ARBA" id="ARBA00022679"/>
    </source>
</evidence>
<dbReference type="PROSITE" id="PS51186">
    <property type="entry name" value="GNAT"/>
    <property type="match status" value="1"/>
</dbReference>
<feature type="domain" description="N-acetyltransferase" evidence="2">
    <location>
        <begin position="34"/>
        <end position="169"/>
    </location>
</feature>
<dbReference type="CDD" id="cd04301">
    <property type="entry name" value="NAT_SF"/>
    <property type="match status" value="1"/>
</dbReference>
<sequence>MALNKFDIGKDIIWLEMDNLQSRTIMEPKFPEGYSLYTWQDGCEDVWFNIVKHSFGESFLEGRNIETFQDSYFSKSQFKKDGFFLVKHKDTYIATAFAWQDKEISTVGRLHWLAVLPQHRGKGIAKALCLCVIKFFQEQGKTSMVIKTEIYREKAIKLYERLGFTKVTV</sequence>
<dbReference type="Pfam" id="PF00583">
    <property type="entry name" value="Acetyltransf_1"/>
    <property type="match status" value="1"/>
</dbReference>
<reference evidence="3" key="1">
    <citation type="submission" date="2022-11" db="UniProtKB">
        <authorList>
            <consortium name="EnsemblMetazoa"/>
        </authorList>
    </citation>
    <scope>IDENTIFICATION</scope>
</reference>
<accession>A0A913XS63</accession>
<protein>
    <recommendedName>
        <fullName evidence="2">N-acetyltransferase domain-containing protein</fullName>
    </recommendedName>
</protein>